<sequence>MAQADGAEASSGKRKRGPKTLVQAVFALMDDVAELRKSAQFIADNIAALSESAAGIDRHAELIASQITTLTEAAAGIDTSAEKIAHGANSIAATLPSLKRLAEVVEPLDTTVARLGWLVDRLPGVKRS</sequence>
<organism evidence="1 2">
    <name type="scientific">Mycolicibacterium mucogenicum</name>
    <name type="common">Mycobacterium mucogenicum</name>
    <dbReference type="NCBI Taxonomy" id="56689"/>
    <lineage>
        <taxon>Bacteria</taxon>
        <taxon>Bacillati</taxon>
        <taxon>Actinomycetota</taxon>
        <taxon>Actinomycetes</taxon>
        <taxon>Mycobacteriales</taxon>
        <taxon>Mycobacteriaceae</taxon>
        <taxon>Mycolicibacterium</taxon>
    </lineage>
</organism>
<protein>
    <submittedName>
        <fullName evidence="1">Uncharacterized protein</fullName>
    </submittedName>
</protein>
<name>A0A1A0LTH8_MYCMU</name>
<comment type="caution">
    <text evidence="1">The sequence shown here is derived from an EMBL/GenBank/DDBJ whole genome shotgun (WGS) entry which is preliminary data.</text>
</comment>
<accession>A0A1A0LTH8</accession>
<dbReference type="OrthoDB" id="4637895at2"/>
<dbReference type="Gene3D" id="1.10.287.950">
    <property type="entry name" value="Methyl-accepting chemotaxis protein"/>
    <property type="match status" value="1"/>
</dbReference>
<evidence type="ECO:0000313" key="1">
    <source>
        <dbReference type="EMBL" id="OBA76445.1"/>
    </source>
</evidence>
<dbReference type="Proteomes" id="UP000093962">
    <property type="component" value="Unassembled WGS sequence"/>
</dbReference>
<dbReference type="EMBL" id="LZSF01000289">
    <property type="protein sequence ID" value="OBA76445.1"/>
    <property type="molecule type" value="Genomic_DNA"/>
</dbReference>
<proteinExistence type="predicted"/>
<gene>
    <name evidence="1" type="ORF">A5642_06660</name>
</gene>
<evidence type="ECO:0000313" key="2">
    <source>
        <dbReference type="Proteomes" id="UP000093962"/>
    </source>
</evidence>
<dbReference type="AlphaFoldDB" id="A0A1A0LTH8"/>
<dbReference type="RefSeq" id="WP_061004475.1">
    <property type="nucleotide sequence ID" value="NZ_JAPMJT010000001.1"/>
</dbReference>
<reference evidence="1 2" key="1">
    <citation type="submission" date="2016-06" db="EMBL/GenBank/DDBJ databases">
        <authorList>
            <person name="Kjaerup R.B."/>
            <person name="Dalgaard T.S."/>
            <person name="Juul-Madsen H.R."/>
        </authorList>
    </citation>
    <scope>NUCLEOTIDE SEQUENCE [LARGE SCALE GENOMIC DNA]</scope>
    <source>
        <strain evidence="1 2">1199456.5</strain>
    </source>
</reference>